<dbReference type="InterPro" id="IPR036111">
    <property type="entry name" value="Mal/L-sulfo/L-lacto_DH-like_sf"/>
</dbReference>
<dbReference type="InterPro" id="IPR003767">
    <property type="entry name" value="Malate/L-lactate_DH-like"/>
</dbReference>
<dbReference type="STRING" id="414684.RC1_0266"/>
<sequence>MMSGPIRMTLQEAEGLAMDALVACRTSPDTARATARALVQAEADGQKGHGLSRVPCYAAQSRNGKVDGFARPSVRKLAPSVLRVDAAHGFAYPALDLAVAEIAPLARSQGIALATIHRSHHFGQAGAVVERLADRGLVGLLLGNAPKAMAFWGGRQPMIGTNPVAIAAPVPEGPPLVIDMALSQVARGKVMAAQQVGEPIPEGWALDPDGNPTTDAAAALKGSMLPIGGAKGAALALMVEVLSAALTSSHFGWEASSLLDDVGPPPDLGQTLVAIDPAPSSEGGFLSRMGDLIAAFAREPGVRPPGSRRLENRARAAREGITLPPTLHAEILSLLEAAA</sequence>
<protein>
    <submittedName>
        <fullName evidence="3">Malate/L-lactate dehydrogenase family protein</fullName>
    </submittedName>
</protein>
<comment type="similarity">
    <text evidence="1">Belongs to the LDH2/MDH2 oxidoreductase family.</text>
</comment>
<keyword evidence="4" id="KW-1185">Reference proteome</keyword>
<dbReference type="GO" id="GO:0016491">
    <property type="term" value="F:oxidoreductase activity"/>
    <property type="evidence" value="ECO:0007669"/>
    <property type="project" value="UniProtKB-KW"/>
</dbReference>
<proteinExistence type="inferred from homology"/>
<dbReference type="HOGENOM" id="CLU_040452_0_0_5"/>
<dbReference type="Gene3D" id="3.30.1370.60">
    <property type="entry name" value="Hypothetical oxidoreductase yiak, domain 2"/>
    <property type="match status" value="1"/>
</dbReference>
<accession>B6IQH9</accession>
<reference evidence="3 4" key="1">
    <citation type="journal article" date="2010" name="BMC Genomics">
        <title>Metabolic flexibility revealed in the genome of the cyst-forming alpha-1 proteobacterium Rhodospirillum centenum.</title>
        <authorList>
            <person name="Lu Y.K."/>
            <person name="Marden J."/>
            <person name="Han M."/>
            <person name="Swingley W.D."/>
            <person name="Mastrian S.D."/>
            <person name="Chowdhury S.R."/>
            <person name="Hao J."/>
            <person name="Helmy T."/>
            <person name="Kim S."/>
            <person name="Kurdoglu A.A."/>
            <person name="Matthies H.J."/>
            <person name="Rollo D."/>
            <person name="Stothard P."/>
            <person name="Blankenship R.E."/>
            <person name="Bauer C.E."/>
            <person name="Touchman J.W."/>
        </authorList>
    </citation>
    <scope>NUCLEOTIDE SEQUENCE [LARGE SCALE GENOMIC DNA]</scope>
    <source>
        <strain evidence="4">ATCC 51521 / SW</strain>
    </source>
</reference>
<dbReference type="RefSeq" id="WP_012565506.1">
    <property type="nucleotide sequence ID" value="NC_011420.2"/>
</dbReference>
<dbReference type="Proteomes" id="UP000001591">
    <property type="component" value="Chromosome"/>
</dbReference>
<gene>
    <name evidence="3" type="ordered locus">RC1_0266</name>
</gene>
<dbReference type="InterPro" id="IPR043143">
    <property type="entry name" value="Mal/L-sulf/L-lact_DH-like_NADP"/>
</dbReference>
<name>B6IQH9_RHOCS</name>
<dbReference type="InterPro" id="IPR043144">
    <property type="entry name" value="Mal/L-sulf/L-lact_DH-like_ah"/>
</dbReference>
<dbReference type="Gene3D" id="1.10.1530.10">
    <property type="match status" value="1"/>
</dbReference>
<dbReference type="PANTHER" id="PTHR11091">
    <property type="entry name" value="OXIDOREDUCTASE-RELATED"/>
    <property type="match status" value="1"/>
</dbReference>
<dbReference type="SUPFAM" id="SSF89733">
    <property type="entry name" value="L-sulfolactate dehydrogenase-like"/>
    <property type="match status" value="1"/>
</dbReference>
<dbReference type="eggNOG" id="COG2055">
    <property type="taxonomic scope" value="Bacteria"/>
</dbReference>
<organism evidence="3 4">
    <name type="scientific">Rhodospirillum centenum (strain ATCC 51521 / SW)</name>
    <dbReference type="NCBI Taxonomy" id="414684"/>
    <lineage>
        <taxon>Bacteria</taxon>
        <taxon>Pseudomonadati</taxon>
        <taxon>Pseudomonadota</taxon>
        <taxon>Alphaproteobacteria</taxon>
        <taxon>Rhodospirillales</taxon>
        <taxon>Rhodospirillaceae</taxon>
        <taxon>Rhodospirillum</taxon>
    </lineage>
</organism>
<dbReference type="Pfam" id="PF02615">
    <property type="entry name" value="Ldh_2"/>
    <property type="match status" value="1"/>
</dbReference>
<dbReference type="AlphaFoldDB" id="B6IQH9"/>
<evidence type="ECO:0000256" key="1">
    <source>
        <dbReference type="ARBA" id="ARBA00006056"/>
    </source>
</evidence>
<dbReference type="KEGG" id="rce:RC1_0266"/>
<evidence type="ECO:0000313" key="4">
    <source>
        <dbReference type="Proteomes" id="UP000001591"/>
    </source>
</evidence>
<dbReference type="PANTHER" id="PTHR11091:SF0">
    <property type="entry name" value="MALATE DEHYDROGENASE"/>
    <property type="match status" value="1"/>
</dbReference>
<evidence type="ECO:0000313" key="3">
    <source>
        <dbReference type="EMBL" id="ACI97715.1"/>
    </source>
</evidence>
<keyword evidence="2" id="KW-0560">Oxidoreductase</keyword>
<evidence type="ECO:0000256" key="2">
    <source>
        <dbReference type="ARBA" id="ARBA00023002"/>
    </source>
</evidence>
<dbReference type="EMBL" id="CP000613">
    <property type="protein sequence ID" value="ACI97715.1"/>
    <property type="molecule type" value="Genomic_DNA"/>
</dbReference>